<comment type="subcellular location">
    <subcellularLocation>
        <location evidence="1">Membrane</location>
        <topology evidence="1">Multi-pass membrane protein</topology>
    </subcellularLocation>
</comment>
<feature type="transmembrane region" description="Helical" evidence="7">
    <location>
        <begin position="450"/>
        <end position="468"/>
    </location>
</feature>
<organism evidence="9 10">
    <name type="scientific">Saccharata proteae CBS 121410</name>
    <dbReference type="NCBI Taxonomy" id="1314787"/>
    <lineage>
        <taxon>Eukaryota</taxon>
        <taxon>Fungi</taxon>
        <taxon>Dikarya</taxon>
        <taxon>Ascomycota</taxon>
        <taxon>Pezizomycotina</taxon>
        <taxon>Dothideomycetes</taxon>
        <taxon>Dothideomycetes incertae sedis</taxon>
        <taxon>Botryosphaeriales</taxon>
        <taxon>Saccharataceae</taxon>
        <taxon>Saccharata</taxon>
    </lineage>
</organism>
<feature type="domain" description="Major facilitator superfamily (MFS) profile" evidence="8">
    <location>
        <begin position="232"/>
        <end position="680"/>
    </location>
</feature>
<dbReference type="EMBL" id="ML978712">
    <property type="protein sequence ID" value="KAF2090687.1"/>
    <property type="molecule type" value="Genomic_DNA"/>
</dbReference>
<keyword evidence="5 7" id="KW-0472">Membrane</keyword>
<keyword evidence="3 7" id="KW-0812">Transmembrane</keyword>
<feature type="transmembrane region" description="Helical" evidence="7">
    <location>
        <begin position="356"/>
        <end position="380"/>
    </location>
</feature>
<dbReference type="Proteomes" id="UP000799776">
    <property type="component" value="Unassembled WGS sequence"/>
</dbReference>
<feature type="transmembrane region" description="Helical" evidence="7">
    <location>
        <begin position="524"/>
        <end position="541"/>
    </location>
</feature>
<dbReference type="OrthoDB" id="2130629at2759"/>
<dbReference type="SUPFAM" id="SSF103473">
    <property type="entry name" value="MFS general substrate transporter"/>
    <property type="match status" value="1"/>
</dbReference>
<dbReference type="PROSITE" id="PS00216">
    <property type="entry name" value="SUGAR_TRANSPORT_1"/>
    <property type="match status" value="1"/>
</dbReference>
<dbReference type="AlphaFoldDB" id="A0A9P4M0Z1"/>
<reference evidence="9" key="1">
    <citation type="journal article" date="2020" name="Stud. Mycol.">
        <title>101 Dothideomycetes genomes: a test case for predicting lifestyles and emergence of pathogens.</title>
        <authorList>
            <person name="Haridas S."/>
            <person name="Albert R."/>
            <person name="Binder M."/>
            <person name="Bloem J."/>
            <person name="Labutti K."/>
            <person name="Salamov A."/>
            <person name="Andreopoulos B."/>
            <person name="Baker S."/>
            <person name="Barry K."/>
            <person name="Bills G."/>
            <person name="Bluhm B."/>
            <person name="Cannon C."/>
            <person name="Castanera R."/>
            <person name="Culley D."/>
            <person name="Daum C."/>
            <person name="Ezra D."/>
            <person name="Gonzalez J."/>
            <person name="Henrissat B."/>
            <person name="Kuo A."/>
            <person name="Liang C."/>
            <person name="Lipzen A."/>
            <person name="Lutzoni F."/>
            <person name="Magnuson J."/>
            <person name="Mondo S."/>
            <person name="Nolan M."/>
            <person name="Ohm R."/>
            <person name="Pangilinan J."/>
            <person name="Park H.-J."/>
            <person name="Ramirez L."/>
            <person name="Alfaro M."/>
            <person name="Sun H."/>
            <person name="Tritt A."/>
            <person name="Yoshinaga Y."/>
            <person name="Zwiers L.-H."/>
            <person name="Turgeon B."/>
            <person name="Goodwin S."/>
            <person name="Spatafora J."/>
            <person name="Crous P."/>
            <person name="Grigoriev I."/>
        </authorList>
    </citation>
    <scope>NUCLEOTIDE SEQUENCE</scope>
    <source>
        <strain evidence="9">CBS 121410</strain>
    </source>
</reference>
<evidence type="ECO:0000256" key="4">
    <source>
        <dbReference type="ARBA" id="ARBA00022989"/>
    </source>
</evidence>
<dbReference type="InterPro" id="IPR020846">
    <property type="entry name" value="MFS_dom"/>
</dbReference>
<evidence type="ECO:0000256" key="3">
    <source>
        <dbReference type="ARBA" id="ARBA00022692"/>
    </source>
</evidence>
<feature type="transmembrane region" description="Helical" evidence="7">
    <location>
        <begin position="301"/>
        <end position="324"/>
    </location>
</feature>
<evidence type="ECO:0000256" key="1">
    <source>
        <dbReference type="ARBA" id="ARBA00004141"/>
    </source>
</evidence>
<feature type="transmembrane region" description="Helical" evidence="7">
    <location>
        <begin position="553"/>
        <end position="572"/>
    </location>
</feature>
<feature type="transmembrane region" description="Helical" evidence="7">
    <location>
        <begin position="654"/>
        <end position="676"/>
    </location>
</feature>
<evidence type="ECO:0000313" key="9">
    <source>
        <dbReference type="EMBL" id="KAF2090687.1"/>
    </source>
</evidence>
<feature type="transmembrane region" description="Helical" evidence="7">
    <location>
        <begin position="330"/>
        <end position="349"/>
    </location>
</feature>
<protein>
    <submittedName>
        <fullName evidence="9">Major facilitator superfamily transporter</fullName>
    </submittedName>
</protein>
<feature type="transmembrane region" description="Helical" evidence="7">
    <location>
        <begin position="419"/>
        <end position="438"/>
    </location>
</feature>
<evidence type="ECO:0000256" key="5">
    <source>
        <dbReference type="ARBA" id="ARBA00023136"/>
    </source>
</evidence>
<comment type="caution">
    <text evidence="9">The sequence shown here is derived from an EMBL/GenBank/DDBJ whole genome shotgun (WGS) entry which is preliminary data.</text>
</comment>
<dbReference type="InterPro" id="IPR036259">
    <property type="entry name" value="MFS_trans_sf"/>
</dbReference>
<evidence type="ECO:0000256" key="6">
    <source>
        <dbReference type="SAM" id="MobiDB-lite"/>
    </source>
</evidence>
<dbReference type="PANTHER" id="PTHR42718">
    <property type="entry name" value="MAJOR FACILITATOR SUPERFAMILY MULTIDRUG TRANSPORTER MFSC"/>
    <property type="match status" value="1"/>
</dbReference>
<evidence type="ECO:0000313" key="10">
    <source>
        <dbReference type="Proteomes" id="UP000799776"/>
    </source>
</evidence>
<dbReference type="PROSITE" id="PS50850">
    <property type="entry name" value="MFS"/>
    <property type="match status" value="1"/>
</dbReference>
<dbReference type="GO" id="GO:0016020">
    <property type="term" value="C:membrane"/>
    <property type="evidence" value="ECO:0007669"/>
    <property type="project" value="UniProtKB-SubCell"/>
</dbReference>
<name>A0A9P4M0Z1_9PEZI</name>
<feature type="transmembrane region" description="Helical" evidence="7">
    <location>
        <begin position="386"/>
        <end position="407"/>
    </location>
</feature>
<evidence type="ECO:0000256" key="7">
    <source>
        <dbReference type="SAM" id="Phobius"/>
    </source>
</evidence>
<dbReference type="PANTHER" id="PTHR42718:SF9">
    <property type="entry name" value="MAJOR FACILITATOR SUPERFAMILY MULTIDRUG TRANSPORTER MFSC"/>
    <property type="match status" value="1"/>
</dbReference>
<evidence type="ECO:0000259" key="8">
    <source>
        <dbReference type="PROSITE" id="PS50850"/>
    </source>
</evidence>
<dbReference type="InterPro" id="IPR011701">
    <property type="entry name" value="MFS"/>
</dbReference>
<feature type="transmembrane region" description="Helical" evidence="7">
    <location>
        <begin position="268"/>
        <end position="289"/>
    </location>
</feature>
<dbReference type="InterPro" id="IPR005829">
    <property type="entry name" value="Sugar_transporter_CS"/>
</dbReference>
<feature type="transmembrane region" description="Helical" evidence="7">
    <location>
        <begin position="489"/>
        <end position="512"/>
    </location>
</feature>
<feature type="transmembrane region" description="Helical" evidence="7">
    <location>
        <begin position="618"/>
        <end position="642"/>
    </location>
</feature>
<feature type="transmembrane region" description="Helical" evidence="7">
    <location>
        <begin position="578"/>
        <end position="606"/>
    </location>
</feature>
<feature type="compositionally biased region" description="Basic and acidic residues" evidence="6">
    <location>
        <begin position="138"/>
        <end position="150"/>
    </location>
</feature>
<dbReference type="Pfam" id="PF07690">
    <property type="entry name" value="MFS_1"/>
    <property type="match status" value="1"/>
</dbReference>
<proteinExistence type="predicted"/>
<sequence>MDQPIEVNQPVQTKARGAASHQNLQRERVDGIRIPFCASGQGGDAVERRERRKGGASVAESVELHPPSEYDGEPITRRVSALEEAPSLAPPAGFPGFTAGTRRRSNVSQTSKVTFQEDVQHEDVVSLTRSASAISGHNEARRESQDELPHLPHIARPRAAKPGPYNTIREVPSELNTPLSTRPPSPVSGFSTRPSSPASSGHRSLSELDVDERAAQNYPDVGTIKSWRGALILVATCGAQLMDNIFMTSVNISLPSIQKEFTVDSANLQWLISAYTLTFGGFLLLAGVLSDRYGRKHIFCGGMLTLSVWSVANGFAGSFIQLAIFRALQGVGAAMTVPSAVGIISNYFISQDRTLALSVFGAAGAVGFCLGLIFGGFLTGSLGWRYVFYLSTAVTGILGITGWIVLPKDRVDKTRRPKLDFLGAGLSTGGLILLSFVLSSGGQYGWGKAFIIVLLILSIAMLGVFTLVEKKVSNPVMPLQMWKFQNFAGLWISGFVMYGAYQTVVYYTTLIAQDIDKLSASQTALRFLPMGATGFIFSLGMSHAVEKFNTKHLLLFGMTVCTIAPIPAALIRTNSINFWLHIFPTSVLGVAGTTIVYICITVSMLASVPVNVKSLCGGMINTAFQIGSGVGLALASAVVQAVDTNKGHGLLDQYGTGLWCCCGLAGIGVVASAIGVKSVKPGTGGGEMMLH</sequence>
<accession>A0A9P4M0Z1</accession>
<dbReference type="Gene3D" id="1.20.1250.20">
    <property type="entry name" value="MFS general substrate transporter like domains"/>
    <property type="match status" value="2"/>
</dbReference>
<dbReference type="GO" id="GO:0022857">
    <property type="term" value="F:transmembrane transporter activity"/>
    <property type="evidence" value="ECO:0007669"/>
    <property type="project" value="InterPro"/>
</dbReference>
<feature type="compositionally biased region" description="Polar residues" evidence="6">
    <location>
        <begin position="187"/>
        <end position="203"/>
    </location>
</feature>
<evidence type="ECO:0000256" key="2">
    <source>
        <dbReference type="ARBA" id="ARBA00022448"/>
    </source>
</evidence>
<feature type="region of interest" description="Disordered" evidence="6">
    <location>
        <begin position="131"/>
        <end position="208"/>
    </location>
</feature>
<feature type="region of interest" description="Disordered" evidence="6">
    <location>
        <begin position="1"/>
        <end position="115"/>
    </location>
</feature>
<keyword evidence="2" id="KW-0813">Transport</keyword>
<keyword evidence="10" id="KW-1185">Reference proteome</keyword>
<gene>
    <name evidence="9" type="ORF">K490DRAFT_71047</name>
</gene>
<keyword evidence="4 7" id="KW-1133">Transmembrane helix</keyword>